<gene>
    <name evidence="1" type="ORF">CUN67_29430</name>
</gene>
<name>A0A6B9GGL3_PANCY</name>
<accession>A0A6B9GGL3</accession>
<organism evidence="1 2">
    <name type="scientific">Pantoea cypripedii</name>
    <name type="common">Pectobacterium cypripedii</name>
    <name type="synonym">Erwinia cypripedii</name>
    <dbReference type="NCBI Taxonomy" id="55209"/>
    <lineage>
        <taxon>Bacteria</taxon>
        <taxon>Pseudomonadati</taxon>
        <taxon>Pseudomonadota</taxon>
        <taxon>Gammaproteobacteria</taxon>
        <taxon>Enterobacterales</taxon>
        <taxon>Erwiniaceae</taxon>
        <taxon>Pantoea</taxon>
    </lineage>
</organism>
<dbReference type="AlphaFoldDB" id="A0A6B9GGL3"/>
<dbReference type="Proteomes" id="UP000502005">
    <property type="component" value="Plasmid pNE1B"/>
</dbReference>
<sequence>MQNYVEPRFSRDELFIKQPYATYFMKSGECVSHWGTIKDSQLVVDKARTPVDVSLVIVELEGALRLCRLSLHPVPTHQAMGTHKTFKNLREDELKAKVGDMGAYCCNDMSANEFDDIAPF</sequence>
<keyword evidence="1" id="KW-0614">Plasmid</keyword>
<proteinExistence type="predicted"/>
<protein>
    <submittedName>
        <fullName evidence="1">DNA polymerase V</fullName>
    </submittedName>
</protein>
<dbReference type="EMBL" id="CP024770">
    <property type="protein sequence ID" value="QGY33049.1"/>
    <property type="molecule type" value="Genomic_DNA"/>
</dbReference>
<evidence type="ECO:0000313" key="1">
    <source>
        <dbReference type="EMBL" id="QGY33049.1"/>
    </source>
</evidence>
<reference evidence="1 2" key="1">
    <citation type="submission" date="2017-11" db="EMBL/GenBank/DDBJ databases">
        <title>Genome sequence of Pantoea cypripedii NE1.</title>
        <authorList>
            <person name="Nascimento F.X."/>
        </authorList>
    </citation>
    <scope>NUCLEOTIDE SEQUENCE [LARGE SCALE GENOMIC DNA]</scope>
    <source>
        <strain evidence="1 2">NE1</strain>
        <plasmid evidence="2">pne1b</plasmid>
    </source>
</reference>
<dbReference type="RefSeq" id="WP_208719107.1">
    <property type="nucleotide sequence ID" value="NZ_CP024770.1"/>
</dbReference>
<evidence type="ECO:0000313" key="2">
    <source>
        <dbReference type="Proteomes" id="UP000502005"/>
    </source>
</evidence>
<geneLocation type="plasmid" evidence="2">
    <name>pne1b</name>
</geneLocation>